<evidence type="ECO:0000256" key="1">
    <source>
        <dbReference type="ARBA" id="ARBA00022801"/>
    </source>
</evidence>
<dbReference type="Gene3D" id="3.90.79.10">
    <property type="entry name" value="Nucleoside Triphosphate Pyrophosphohydrolase"/>
    <property type="match status" value="1"/>
</dbReference>
<proteinExistence type="predicted"/>
<evidence type="ECO:0000313" key="4">
    <source>
        <dbReference type="Proteomes" id="UP000801428"/>
    </source>
</evidence>
<evidence type="ECO:0000313" key="3">
    <source>
        <dbReference type="EMBL" id="KAF2995090.1"/>
    </source>
</evidence>
<feature type="domain" description="Nudix hydrolase" evidence="2">
    <location>
        <begin position="28"/>
        <end position="164"/>
    </location>
</feature>
<dbReference type="InterPro" id="IPR015797">
    <property type="entry name" value="NUDIX_hydrolase-like_dom_sf"/>
</dbReference>
<dbReference type="GO" id="GO:0016787">
    <property type="term" value="F:hydrolase activity"/>
    <property type="evidence" value="ECO:0007669"/>
    <property type="project" value="UniProtKB-KW"/>
</dbReference>
<dbReference type="PANTHER" id="PTHR43736">
    <property type="entry name" value="ADP-RIBOSE PYROPHOSPHATASE"/>
    <property type="match status" value="1"/>
</dbReference>
<name>A0A9P4W2N7_CURKU</name>
<dbReference type="InterPro" id="IPR000086">
    <property type="entry name" value="NUDIX_hydrolase_dom"/>
</dbReference>
<sequence>MSATLDYDTSLREYAVSKSNFLRQHQGIHNICTGAVVFNKDSKLLLVQRAKEELAFANLWEIPGGGMDDTDETILHAAARELKEETGLVPIRIARKVMQIKFADGGKINPERMWLKLIFQFEVDDPSAVVLNPAEHQRFAWASEEEVVNDLLKEGGISLEYISQWNKDVKLEAFRLQQETVLG</sequence>
<gene>
    <name evidence="3" type="ORF">E8E13_003361</name>
</gene>
<dbReference type="AlphaFoldDB" id="A0A9P4W2N7"/>
<keyword evidence="1" id="KW-0378">Hydrolase</keyword>
<evidence type="ECO:0000259" key="2">
    <source>
        <dbReference type="PROSITE" id="PS51462"/>
    </source>
</evidence>
<dbReference type="Pfam" id="PF00293">
    <property type="entry name" value="NUDIX"/>
    <property type="match status" value="1"/>
</dbReference>
<keyword evidence="4" id="KW-1185">Reference proteome</keyword>
<comment type="caution">
    <text evidence="3">The sequence shown here is derived from an EMBL/GenBank/DDBJ whole genome shotgun (WGS) entry which is preliminary data.</text>
</comment>
<dbReference type="Proteomes" id="UP000801428">
    <property type="component" value="Unassembled WGS sequence"/>
</dbReference>
<organism evidence="3 4">
    <name type="scientific">Curvularia kusanoi</name>
    <name type="common">Cochliobolus kusanoi</name>
    <dbReference type="NCBI Taxonomy" id="90978"/>
    <lineage>
        <taxon>Eukaryota</taxon>
        <taxon>Fungi</taxon>
        <taxon>Dikarya</taxon>
        <taxon>Ascomycota</taxon>
        <taxon>Pezizomycotina</taxon>
        <taxon>Dothideomycetes</taxon>
        <taxon>Pleosporomycetidae</taxon>
        <taxon>Pleosporales</taxon>
        <taxon>Pleosporineae</taxon>
        <taxon>Pleosporaceae</taxon>
        <taxon>Curvularia</taxon>
    </lineage>
</organism>
<accession>A0A9P4W2N7</accession>
<dbReference type="PROSITE" id="PS00893">
    <property type="entry name" value="NUDIX_BOX"/>
    <property type="match status" value="1"/>
</dbReference>
<dbReference type="OrthoDB" id="276276at2759"/>
<dbReference type="CDD" id="cd02883">
    <property type="entry name" value="NUDIX_Hydrolase"/>
    <property type="match status" value="1"/>
</dbReference>
<dbReference type="EMBL" id="SWKU01000035">
    <property type="protein sequence ID" value="KAF2995090.1"/>
    <property type="molecule type" value="Genomic_DNA"/>
</dbReference>
<dbReference type="SUPFAM" id="SSF55811">
    <property type="entry name" value="Nudix"/>
    <property type="match status" value="1"/>
</dbReference>
<protein>
    <recommendedName>
        <fullName evidence="2">Nudix hydrolase domain-containing protein</fullName>
    </recommendedName>
</protein>
<reference evidence="3" key="1">
    <citation type="submission" date="2019-04" db="EMBL/GenBank/DDBJ databases">
        <title>Sequencing of skin fungus with MAO and IRED activity.</title>
        <authorList>
            <person name="Marsaioli A.J."/>
            <person name="Bonatto J.M.C."/>
            <person name="Reis Junior O."/>
        </authorList>
    </citation>
    <scope>NUCLEOTIDE SEQUENCE</scope>
    <source>
        <strain evidence="3">30M1</strain>
    </source>
</reference>
<dbReference type="InterPro" id="IPR020084">
    <property type="entry name" value="NUDIX_hydrolase_CS"/>
</dbReference>
<dbReference type="PROSITE" id="PS51462">
    <property type="entry name" value="NUDIX"/>
    <property type="match status" value="1"/>
</dbReference>
<dbReference type="PANTHER" id="PTHR43736:SF1">
    <property type="entry name" value="DIHYDRONEOPTERIN TRIPHOSPHATE DIPHOSPHATASE"/>
    <property type="match status" value="1"/>
</dbReference>